<dbReference type="EMBL" id="MN988534">
    <property type="protein sequence ID" value="QIG73865.1"/>
    <property type="molecule type" value="Genomic_DNA"/>
</dbReference>
<accession>A0A7S5RA14</accession>
<evidence type="ECO:0000313" key="2">
    <source>
        <dbReference type="Proteomes" id="UP000646667"/>
    </source>
</evidence>
<reference evidence="1 2" key="1">
    <citation type="submission" date="2020-01" db="EMBL/GenBank/DDBJ databases">
        <title>Patterns of diversity and host range of bacteriophage communities associated with bean-nodulatin bacteria.</title>
        <authorList>
            <person name="Vann Cauwenberghe J."/>
            <person name="Santamaria R.I."/>
            <person name="Bustos P."/>
            <person name="Juarez S."/>
            <person name="Gonzalez V."/>
        </authorList>
    </citation>
    <scope>NUCLEOTIDE SEQUENCE [LARGE SCALE GENOMIC DNA]</scope>
    <source>
        <strain evidence="2">RHph</strain>
    </source>
</reference>
<organism evidence="1 2">
    <name type="scientific">Rhizobium phage RHph_N34</name>
    <dbReference type="NCBI Taxonomy" id="2509586"/>
    <lineage>
        <taxon>Viruses</taxon>
        <taxon>Duplodnaviria</taxon>
        <taxon>Heunggongvirae</taxon>
        <taxon>Uroviricota</taxon>
        <taxon>Caudoviricetes</taxon>
        <taxon>Pootjesviridae</taxon>
        <taxon>Staniewskivirinae</taxon>
        <taxon>Trinifflemingvirus</taxon>
        <taxon>Trinifflemingvirus N34</taxon>
    </lineage>
</organism>
<dbReference type="Proteomes" id="UP000646667">
    <property type="component" value="Segment"/>
</dbReference>
<name>A0A7S5RA14_9CAUD</name>
<protein>
    <submittedName>
        <fullName evidence="1">Uncharacterized protein</fullName>
    </submittedName>
</protein>
<keyword evidence="2" id="KW-1185">Reference proteome</keyword>
<evidence type="ECO:0000313" key="1">
    <source>
        <dbReference type="EMBL" id="QIG73865.1"/>
    </source>
</evidence>
<sequence length="69" mass="8027">MHWTPIEYIETQLNGRFLRVSGGRQVFELPAKYEAVRACREIGAKPFNFVEEDGEFKHFPSDRKPSVTI</sequence>
<proteinExistence type="predicted"/>
<gene>
    <name evidence="1" type="ORF">EVC06_090</name>
</gene>